<dbReference type="AlphaFoldDB" id="A0A1I5E7D7"/>
<feature type="region of interest" description="Disordered" evidence="1">
    <location>
        <begin position="16"/>
        <end position="36"/>
    </location>
</feature>
<proteinExistence type="predicted"/>
<name>A0A1I5E7D7_9PROT</name>
<keyword evidence="3" id="KW-1185">Reference proteome</keyword>
<feature type="compositionally biased region" description="Basic and acidic residues" evidence="1">
    <location>
        <begin position="26"/>
        <end position="36"/>
    </location>
</feature>
<evidence type="ECO:0000313" key="3">
    <source>
        <dbReference type="Proteomes" id="UP000183107"/>
    </source>
</evidence>
<gene>
    <name evidence="2" type="ORF">SAMN05216386_2527</name>
</gene>
<accession>A0A1I5E7D7</accession>
<dbReference type="EMBL" id="FOVJ01000007">
    <property type="protein sequence ID" value="SFO07246.1"/>
    <property type="molecule type" value="Genomic_DNA"/>
</dbReference>
<evidence type="ECO:0000256" key="1">
    <source>
        <dbReference type="SAM" id="MobiDB-lite"/>
    </source>
</evidence>
<evidence type="ECO:0000313" key="2">
    <source>
        <dbReference type="EMBL" id="SFO07246.1"/>
    </source>
</evidence>
<dbReference type="Proteomes" id="UP000183107">
    <property type="component" value="Unassembled WGS sequence"/>
</dbReference>
<sequence>MNELQSHGNEHRYLVHAKTSTGNRINVDHGSGEAGG</sequence>
<protein>
    <submittedName>
        <fullName evidence="2">Uncharacterized protein</fullName>
    </submittedName>
</protein>
<reference evidence="3" key="1">
    <citation type="submission" date="2016-10" db="EMBL/GenBank/DDBJ databases">
        <authorList>
            <person name="Varghese N."/>
        </authorList>
    </citation>
    <scope>NUCLEOTIDE SEQUENCE [LARGE SCALE GENOMIC DNA]</scope>
    <source>
        <strain evidence="3">Nsp8</strain>
    </source>
</reference>
<organism evidence="2 3">
    <name type="scientific">Nitrosospira briensis</name>
    <dbReference type="NCBI Taxonomy" id="35799"/>
    <lineage>
        <taxon>Bacteria</taxon>
        <taxon>Pseudomonadati</taxon>
        <taxon>Pseudomonadota</taxon>
        <taxon>Betaproteobacteria</taxon>
        <taxon>Nitrosomonadales</taxon>
        <taxon>Nitrosomonadaceae</taxon>
        <taxon>Nitrosospira</taxon>
    </lineage>
</organism>